<dbReference type="AlphaFoldDB" id="A0A2P8GEB3"/>
<reference evidence="1 2" key="1">
    <citation type="submission" date="2018-03" db="EMBL/GenBank/DDBJ databases">
        <title>Genomic Encyclopedia of Archaeal and Bacterial Type Strains, Phase II (KMG-II): from individual species to whole genera.</title>
        <authorList>
            <person name="Goeker M."/>
        </authorList>
    </citation>
    <scope>NUCLEOTIDE SEQUENCE [LARGE SCALE GENOMIC DNA]</scope>
    <source>
        <strain evidence="1 2">DSM 29057</strain>
    </source>
</reference>
<dbReference type="EMBL" id="PYAS01000002">
    <property type="protein sequence ID" value="PSL32313.1"/>
    <property type="molecule type" value="Genomic_DNA"/>
</dbReference>
<comment type="caution">
    <text evidence="1">The sequence shown here is derived from an EMBL/GenBank/DDBJ whole genome shotgun (WGS) entry which is preliminary data.</text>
</comment>
<keyword evidence="2" id="KW-1185">Reference proteome</keyword>
<protein>
    <submittedName>
        <fullName evidence="1">Uncharacterized protein</fullName>
    </submittedName>
</protein>
<accession>A0A2P8GEB3</accession>
<organism evidence="1 2">
    <name type="scientific">Dyadobacter jiangsuensis</name>
    <dbReference type="NCBI Taxonomy" id="1591085"/>
    <lineage>
        <taxon>Bacteria</taxon>
        <taxon>Pseudomonadati</taxon>
        <taxon>Bacteroidota</taxon>
        <taxon>Cytophagia</taxon>
        <taxon>Cytophagales</taxon>
        <taxon>Spirosomataceae</taxon>
        <taxon>Dyadobacter</taxon>
    </lineage>
</organism>
<evidence type="ECO:0000313" key="1">
    <source>
        <dbReference type="EMBL" id="PSL32313.1"/>
    </source>
</evidence>
<sequence length="63" mass="7296">MTGVRYNTDAQGHKTEVIIDLKKHGQIVEDILDALLVEERKHEESIPFEEFVQQLKAEGKFDE</sequence>
<dbReference type="Proteomes" id="UP000241964">
    <property type="component" value="Unassembled WGS sequence"/>
</dbReference>
<gene>
    <name evidence="1" type="ORF">CLV60_10226</name>
</gene>
<dbReference type="RefSeq" id="WP_106593990.1">
    <property type="nucleotide sequence ID" value="NZ_PYAS01000002.1"/>
</dbReference>
<proteinExistence type="predicted"/>
<evidence type="ECO:0000313" key="2">
    <source>
        <dbReference type="Proteomes" id="UP000241964"/>
    </source>
</evidence>
<name>A0A2P8GEB3_9BACT</name>
<dbReference type="OrthoDB" id="9803638at2"/>